<reference evidence="1 2" key="1">
    <citation type="journal article" date="2017" name="BMC Genomics">
        <title>Genomic analysis of methanogenic archaea reveals a shift towards energy conservation.</title>
        <authorList>
            <person name="Gilmore S.P."/>
            <person name="Henske J.K."/>
            <person name="Sexton J.A."/>
            <person name="Solomon K.V."/>
            <person name="Seppala S."/>
            <person name="Yoo J.I."/>
            <person name="Huyett L.M."/>
            <person name="Pressman A."/>
            <person name="Cogan J.Z."/>
            <person name="Kivenson V."/>
            <person name="Peng X."/>
            <person name="Tan Y."/>
            <person name="Valentine D.L."/>
            <person name="O'Malley M.A."/>
        </authorList>
    </citation>
    <scope>NUCLEOTIDE SEQUENCE [LARGE SCALE GENOMIC DNA]</scope>
    <source>
        <strain evidence="1 2">XII</strain>
    </source>
</reference>
<dbReference type="InterPro" id="IPR036895">
    <property type="entry name" value="Uracil-DNA_glycosylase-like_sf"/>
</dbReference>
<evidence type="ECO:0000313" key="1">
    <source>
        <dbReference type="EMBL" id="PAV09608.1"/>
    </source>
</evidence>
<proteinExistence type="predicted"/>
<dbReference type="SUPFAM" id="SSF52141">
    <property type="entry name" value="Uracil-DNA glycosylase-like"/>
    <property type="match status" value="1"/>
</dbReference>
<organism evidence="1 2">
    <name type="scientific">Methanocorpusculum parvum</name>
    <dbReference type="NCBI Taxonomy" id="2193"/>
    <lineage>
        <taxon>Archaea</taxon>
        <taxon>Methanobacteriati</taxon>
        <taxon>Methanobacteriota</taxon>
        <taxon>Stenosarchaea group</taxon>
        <taxon>Methanomicrobia</taxon>
        <taxon>Methanomicrobiales</taxon>
        <taxon>Methanocorpusculaceae</taxon>
        <taxon>Methanocorpusculum</taxon>
    </lineage>
</organism>
<name>A0AAX0Q8K6_9EURY</name>
<dbReference type="AlphaFoldDB" id="A0AAX0Q8K6"/>
<keyword evidence="2" id="KW-1185">Reference proteome</keyword>
<gene>
    <name evidence="1" type="ORF">ASJ83_06240</name>
</gene>
<dbReference type="RefSeq" id="WP_095642005.1">
    <property type="nucleotide sequence ID" value="NZ_LMVO01000010.1"/>
</dbReference>
<evidence type="ECO:0000313" key="2">
    <source>
        <dbReference type="Proteomes" id="UP000243820"/>
    </source>
</evidence>
<comment type="caution">
    <text evidence="1">The sequence shown here is derived from an EMBL/GenBank/DDBJ whole genome shotgun (WGS) entry which is preliminary data.</text>
</comment>
<dbReference type="Proteomes" id="UP000243820">
    <property type="component" value="Unassembled WGS sequence"/>
</dbReference>
<accession>A0AAX0Q8K6</accession>
<dbReference type="EMBL" id="LMVO01000010">
    <property type="protein sequence ID" value="PAV09608.1"/>
    <property type="molecule type" value="Genomic_DNA"/>
</dbReference>
<dbReference type="Gene3D" id="3.40.470.10">
    <property type="entry name" value="Uracil-DNA glycosylase-like domain"/>
    <property type="match status" value="1"/>
</dbReference>
<sequence>MADKRSVFENNDPETIRAVMISEVVPKDPDQDFYAGPDADYAKSAVALFRQAGVDVSSVSELLFRGIYLTNAVKVPKTGYAVELSAIEHSLPLLEEELALFPNVQVIMLMGDVAKKSFNMITKKAAGKNCIPLGATYKLRAGEFYFGNVRVIPSYIMTGGNLLIERSKTQMITEDIKKMMEIILP</sequence>
<protein>
    <submittedName>
        <fullName evidence="1">Uracil-DNA glycosylase</fullName>
    </submittedName>
</protein>